<dbReference type="SMART" id="SM00448">
    <property type="entry name" value="REC"/>
    <property type="match status" value="1"/>
</dbReference>
<dbReference type="CDD" id="cd06170">
    <property type="entry name" value="LuxR_C_like"/>
    <property type="match status" value="1"/>
</dbReference>
<proteinExistence type="predicted"/>
<evidence type="ECO:0000256" key="4">
    <source>
        <dbReference type="ARBA" id="ARBA00023163"/>
    </source>
</evidence>
<dbReference type="EMBL" id="CP106753">
    <property type="protein sequence ID" value="UXY13758.1"/>
    <property type="molecule type" value="Genomic_DNA"/>
</dbReference>
<dbReference type="PRINTS" id="PR00038">
    <property type="entry name" value="HTHLUXR"/>
</dbReference>
<dbReference type="RefSeq" id="WP_263123007.1">
    <property type="nucleotide sequence ID" value="NZ_CP106753.1"/>
</dbReference>
<evidence type="ECO:0000256" key="1">
    <source>
        <dbReference type="ARBA" id="ARBA00022553"/>
    </source>
</evidence>
<gene>
    <name evidence="8" type="ORF">N8I74_10535</name>
</gene>
<evidence type="ECO:0000259" key="7">
    <source>
        <dbReference type="PROSITE" id="PS50110"/>
    </source>
</evidence>
<keyword evidence="4" id="KW-0804">Transcription</keyword>
<evidence type="ECO:0000256" key="5">
    <source>
        <dbReference type="PROSITE-ProRule" id="PRU00169"/>
    </source>
</evidence>
<evidence type="ECO:0000313" key="9">
    <source>
        <dbReference type="Proteomes" id="UP001061302"/>
    </source>
</evidence>
<feature type="domain" description="Response regulatory" evidence="7">
    <location>
        <begin position="4"/>
        <end position="120"/>
    </location>
</feature>
<dbReference type="PROSITE" id="PS50043">
    <property type="entry name" value="HTH_LUXR_2"/>
    <property type="match status" value="1"/>
</dbReference>
<name>A0ABY6DHQ3_9NEIS</name>
<dbReference type="CDD" id="cd17535">
    <property type="entry name" value="REC_NarL-like"/>
    <property type="match status" value="1"/>
</dbReference>
<dbReference type="PANTHER" id="PTHR43214">
    <property type="entry name" value="TWO-COMPONENT RESPONSE REGULATOR"/>
    <property type="match status" value="1"/>
</dbReference>
<dbReference type="Proteomes" id="UP001061302">
    <property type="component" value="Chromosome"/>
</dbReference>
<reference evidence="8" key="1">
    <citation type="submission" date="2022-10" db="EMBL/GenBank/DDBJ databases">
        <title>Chitiniphilus purpureus sp. nov., a novel chitin-degrading bacterium isolated from crawfish pond sediment.</title>
        <authorList>
            <person name="Li K."/>
        </authorList>
    </citation>
    <scope>NUCLEOTIDE SEQUENCE</scope>
    <source>
        <strain evidence="8">CD1</strain>
    </source>
</reference>
<dbReference type="SUPFAM" id="SSF52172">
    <property type="entry name" value="CheY-like"/>
    <property type="match status" value="1"/>
</dbReference>
<feature type="domain" description="HTH luxR-type" evidence="6">
    <location>
        <begin position="142"/>
        <end position="207"/>
    </location>
</feature>
<keyword evidence="9" id="KW-1185">Reference proteome</keyword>
<feature type="modified residue" description="4-aspartylphosphate" evidence="5">
    <location>
        <position position="55"/>
    </location>
</feature>
<dbReference type="PROSITE" id="PS50110">
    <property type="entry name" value="RESPONSE_REGULATORY"/>
    <property type="match status" value="1"/>
</dbReference>
<keyword evidence="1 5" id="KW-0597">Phosphoprotein</keyword>
<evidence type="ECO:0000259" key="6">
    <source>
        <dbReference type="PROSITE" id="PS50043"/>
    </source>
</evidence>
<dbReference type="Pfam" id="PF00072">
    <property type="entry name" value="Response_reg"/>
    <property type="match status" value="1"/>
</dbReference>
<dbReference type="InterPro" id="IPR001789">
    <property type="entry name" value="Sig_transdc_resp-reg_receiver"/>
</dbReference>
<dbReference type="InterPro" id="IPR039420">
    <property type="entry name" value="WalR-like"/>
</dbReference>
<dbReference type="Pfam" id="PF00196">
    <property type="entry name" value="GerE"/>
    <property type="match status" value="1"/>
</dbReference>
<sequence length="216" mass="23126">MPARLLIADDHELTRAGLRALLEGEPDLAVIAEAGDGRQAVALCERLQPDLALLDVRMPGLDGLTAAGEIRRRWPGIRVVIVTLYESPDYLEAALAAGAAGYLLKDATRADVLGTVRRALNDEPFLNGNTALRLLRRMSTRGGQQIEPLTDREREVLALIVAGLSNREIGERLGIAAGTAKVHVERILGKLAVTDRTQAAVRALALGLVPTPESPP</sequence>
<evidence type="ECO:0000313" key="8">
    <source>
        <dbReference type="EMBL" id="UXY13758.1"/>
    </source>
</evidence>
<dbReference type="InterPro" id="IPR011006">
    <property type="entry name" value="CheY-like_superfamily"/>
</dbReference>
<dbReference type="InterPro" id="IPR000792">
    <property type="entry name" value="Tscrpt_reg_LuxR_C"/>
</dbReference>
<dbReference type="SUPFAM" id="SSF46894">
    <property type="entry name" value="C-terminal effector domain of the bipartite response regulators"/>
    <property type="match status" value="1"/>
</dbReference>
<dbReference type="Gene3D" id="3.40.50.2300">
    <property type="match status" value="1"/>
</dbReference>
<dbReference type="SMART" id="SM00421">
    <property type="entry name" value="HTH_LUXR"/>
    <property type="match status" value="1"/>
</dbReference>
<dbReference type="InterPro" id="IPR016032">
    <property type="entry name" value="Sig_transdc_resp-reg_C-effctor"/>
</dbReference>
<evidence type="ECO:0000256" key="3">
    <source>
        <dbReference type="ARBA" id="ARBA00023125"/>
    </source>
</evidence>
<dbReference type="InterPro" id="IPR058245">
    <property type="entry name" value="NreC/VraR/RcsB-like_REC"/>
</dbReference>
<accession>A0ABY6DHQ3</accession>
<dbReference type="PANTHER" id="PTHR43214:SF24">
    <property type="entry name" value="TRANSCRIPTIONAL REGULATORY PROTEIN NARL-RELATED"/>
    <property type="match status" value="1"/>
</dbReference>
<keyword evidence="2" id="KW-0805">Transcription regulation</keyword>
<organism evidence="8 9">
    <name type="scientific">Chitiniphilus purpureus</name>
    <dbReference type="NCBI Taxonomy" id="2981137"/>
    <lineage>
        <taxon>Bacteria</taxon>
        <taxon>Pseudomonadati</taxon>
        <taxon>Pseudomonadota</taxon>
        <taxon>Betaproteobacteria</taxon>
        <taxon>Neisseriales</taxon>
        <taxon>Chitinibacteraceae</taxon>
        <taxon>Chitiniphilus</taxon>
    </lineage>
</organism>
<protein>
    <submittedName>
        <fullName evidence="8">Response regulator transcription factor</fullName>
    </submittedName>
</protein>
<keyword evidence="3" id="KW-0238">DNA-binding</keyword>
<evidence type="ECO:0000256" key="2">
    <source>
        <dbReference type="ARBA" id="ARBA00023015"/>
    </source>
</evidence>